<feature type="compositionally biased region" description="Polar residues" evidence="6">
    <location>
        <begin position="810"/>
        <end position="833"/>
    </location>
</feature>
<dbReference type="InterPro" id="IPR023828">
    <property type="entry name" value="Peptidase_S8_Ser-AS"/>
</dbReference>
<comment type="caution">
    <text evidence="9">The sequence shown here is derived from an EMBL/GenBank/DDBJ whole genome shotgun (WGS) entry which is preliminary data.</text>
</comment>
<accession>A0ABS9MU41</accession>
<keyword evidence="7" id="KW-1133">Transmembrane helix</keyword>
<keyword evidence="4 5" id="KW-0720">Serine protease</keyword>
<reference evidence="9 10" key="1">
    <citation type="submission" date="2022-01" db="EMBL/GenBank/DDBJ databases">
        <authorList>
            <person name="Riesco R."/>
            <person name="Trujillo M.E."/>
        </authorList>
    </citation>
    <scope>NUCLEOTIDE SEQUENCE [LARGE SCALE GENOMIC DNA]</scope>
    <source>
        <strain evidence="9 10">NIE79</strain>
    </source>
</reference>
<feature type="region of interest" description="Disordered" evidence="6">
    <location>
        <begin position="150"/>
        <end position="181"/>
    </location>
</feature>
<keyword evidence="7" id="KW-0812">Transmembrane</keyword>
<evidence type="ECO:0000256" key="4">
    <source>
        <dbReference type="ARBA" id="ARBA00022825"/>
    </source>
</evidence>
<dbReference type="PROSITE" id="PS00138">
    <property type="entry name" value="SUBTILASE_SER"/>
    <property type="match status" value="1"/>
</dbReference>
<feature type="transmembrane region" description="Helical" evidence="7">
    <location>
        <begin position="391"/>
        <end position="409"/>
    </location>
</feature>
<feature type="transmembrane region" description="Helical" evidence="7">
    <location>
        <begin position="224"/>
        <end position="246"/>
    </location>
</feature>
<keyword evidence="3 5" id="KW-0378">Hydrolase</keyword>
<keyword evidence="10" id="KW-1185">Reference proteome</keyword>
<feature type="region of interest" description="Disordered" evidence="6">
    <location>
        <begin position="567"/>
        <end position="602"/>
    </location>
</feature>
<dbReference type="InterPro" id="IPR015500">
    <property type="entry name" value="Peptidase_S8_subtilisin-rel"/>
</dbReference>
<dbReference type="Pfam" id="PF00082">
    <property type="entry name" value="Peptidase_S8"/>
    <property type="match status" value="1"/>
</dbReference>
<feature type="transmembrane region" description="Helical" evidence="7">
    <location>
        <begin position="92"/>
        <end position="110"/>
    </location>
</feature>
<dbReference type="InterPro" id="IPR051048">
    <property type="entry name" value="Peptidase_S8/S53_subtilisin"/>
</dbReference>
<dbReference type="SUPFAM" id="SSF52743">
    <property type="entry name" value="Subtilisin-like"/>
    <property type="match status" value="1"/>
</dbReference>
<evidence type="ECO:0000256" key="5">
    <source>
        <dbReference type="PROSITE-ProRule" id="PRU01240"/>
    </source>
</evidence>
<dbReference type="PROSITE" id="PS51892">
    <property type="entry name" value="SUBTILASE"/>
    <property type="match status" value="1"/>
</dbReference>
<feature type="transmembrane region" description="Helical" evidence="7">
    <location>
        <begin position="57"/>
        <end position="80"/>
    </location>
</feature>
<feature type="active site" description="Charge relay system" evidence="5">
    <location>
        <position position="561"/>
    </location>
</feature>
<evidence type="ECO:0000313" key="10">
    <source>
        <dbReference type="Proteomes" id="UP001201629"/>
    </source>
</evidence>
<evidence type="ECO:0000256" key="1">
    <source>
        <dbReference type="ARBA" id="ARBA00011073"/>
    </source>
</evidence>
<evidence type="ECO:0000256" key="6">
    <source>
        <dbReference type="SAM" id="MobiDB-lite"/>
    </source>
</evidence>
<evidence type="ECO:0000256" key="3">
    <source>
        <dbReference type="ARBA" id="ARBA00022801"/>
    </source>
</evidence>
<comment type="similarity">
    <text evidence="1 5">Belongs to the peptidase S8 family.</text>
</comment>
<evidence type="ECO:0000256" key="2">
    <source>
        <dbReference type="ARBA" id="ARBA00022670"/>
    </source>
</evidence>
<dbReference type="PANTHER" id="PTHR43399:SF4">
    <property type="entry name" value="CELL WALL-ASSOCIATED PROTEASE"/>
    <property type="match status" value="1"/>
</dbReference>
<feature type="transmembrane region" description="Helical" evidence="7">
    <location>
        <begin position="189"/>
        <end position="212"/>
    </location>
</feature>
<dbReference type="Gene3D" id="3.40.50.200">
    <property type="entry name" value="Peptidase S8/S53 domain"/>
    <property type="match status" value="1"/>
</dbReference>
<dbReference type="InterPro" id="IPR036852">
    <property type="entry name" value="Peptidase_S8/S53_dom_sf"/>
</dbReference>
<gene>
    <name evidence="9" type="ORF">NIE79_000135</name>
</gene>
<feature type="region of interest" description="Disordered" evidence="6">
    <location>
        <begin position="809"/>
        <end position="833"/>
    </location>
</feature>
<keyword evidence="7" id="KW-0472">Membrane</keyword>
<feature type="transmembrane region" description="Helical" evidence="7">
    <location>
        <begin position="116"/>
        <end position="134"/>
    </location>
</feature>
<dbReference type="RefSeq" id="WP_238676635.1">
    <property type="nucleotide sequence ID" value="NZ_JAKKFD010000001.1"/>
</dbReference>
<dbReference type="EMBL" id="JAKKFD010000001">
    <property type="protein sequence ID" value="MCG5441199.1"/>
    <property type="molecule type" value="Genomic_DNA"/>
</dbReference>
<evidence type="ECO:0000259" key="8">
    <source>
        <dbReference type="Pfam" id="PF00082"/>
    </source>
</evidence>
<feature type="transmembrane region" description="Helical" evidence="7">
    <location>
        <begin position="258"/>
        <end position="279"/>
    </location>
</feature>
<feature type="transmembrane region" description="Helical" evidence="7">
    <location>
        <begin position="285"/>
        <end position="306"/>
    </location>
</feature>
<organism evidence="9 10">
    <name type="scientific">Micromonospora trifolii</name>
    <dbReference type="NCBI Taxonomy" id="2911208"/>
    <lineage>
        <taxon>Bacteria</taxon>
        <taxon>Bacillati</taxon>
        <taxon>Actinomycetota</taxon>
        <taxon>Actinomycetes</taxon>
        <taxon>Micromonosporales</taxon>
        <taxon>Micromonosporaceae</taxon>
        <taxon>Micromonospora</taxon>
    </lineage>
</organism>
<feature type="transmembrane region" description="Helical" evidence="7">
    <location>
        <begin position="318"/>
        <end position="337"/>
    </location>
</feature>
<feature type="domain" description="Peptidase S8/S53" evidence="8">
    <location>
        <begin position="552"/>
        <end position="813"/>
    </location>
</feature>
<evidence type="ECO:0000256" key="7">
    <source>
        <dbReference type="SAM" id="Phobius"/>
    </source>
</evidence>
<dbReference type="PANTHER" id="PTHR43399">
    <property type="entry name" value="SUBTILISIN-RELATED"/>
    <property type="match status" value="1"/>
</dbReference>
<evidence type="ECO:0000313" key="9">
    <source>
        <dbReference type="EMBL" id="MCG5441199.1"/>
    </source>
</evidence>
<name>A0ABS9MU41_9ACTN</name>
<feature type="transmembrane region" description="Helical" evidence="7">
    <location>
        <begin position="17"/>
        <end position="37"/>
    </location>
</feature>
<dbReference type="Proteomes" id="UP001201629">
    <property type="component" value="Unassembled WGS sequence"/>
</dbReference>
<feature type="transmembrane region" description="Helical" evidence="7">
    <location>
        <begin position="357"/>
        <end position="379"/>
    </location>
</feature>
<feature type="active site" description="Charge relay system" evidence="5">
    <location>
        <position position="774"/>
    </location>
</feature>
<dbReference type="InterPro" id="IPR000209">
    <property type="entry name" value="Peptidase_S8/S53_dom"/>
</dbReference>
<sequence>MHGQPAQPGFSDSSSPWPVVAAVLVGCWTVAITVGTQTGGWLTDQVLLSFGRDRLGWLWPVLGLATVVLAGTPALLLAVLPRSAAVRATGRAWLIGALALGVLTVLRVVPPVHHEAYLAALAGAALLGALAVRWSARRWAYPGLVGSVGGPAPTGDGDDATRPEATGDGDTRPPAATGNAEPVGRRRRLLGFGPVPLLAVAAGLALLLPWAWLGALGGFLETALALLAAAALGVLAATLLDAPFWAPFAVGRPPRPARLVLVGGLVAGVALLLLAAGTGQSGAQLPALLTVPPVGFALAALWAATWRPTADPAEATRAGRTATGWLVGLAALGPLAFTDPEEISLLLVGTRDIPFWVAAAAGVGLAVAVLVAIGYAVLLARPTARTPNRRVAAVAAVVLLVTFGVVDLGPGQPGLYGERLFVVLRAQANLSDLPAAAPGRAGRDARAAEVYRRLVSTAEQSQGDLLRGLNRLRLDPVSYYLVNAVEVDGGPAVRAWLARRPEVARVLVSQRLRPLPAPAGQSRGTAPKPTGPQWNILQIGADRVWSQLGVTGTGIVVGSSDSGVDGGHPALRAGFRGGDDSWYDPWDDTRSPTDQGGHGTHTVGSAVGRDGIGVAPDAQWVGCVNLDRNLGSPAHYLDCLQFMLAPFPAGGDPFTDGRPERAPQVLTNSWGCPPIEGCDQRVLRPATAALDAAGIFVVAAAGNTGPWCASIDDPPAPYPDVLTVGAVDAQRRVAEFSSRGPVTGGSGKPDVLAPGVGVVSAMPGGTYAALDGTSMATPQVAGVVALMWSANPALVGDVTRTRQILRDTATAATPTYRSDSPSDACGSPSNVTGAGQVDAYAAVRAAQQ</sequence>
<protein>
    <submittedName>
        <fullName evidence="9">S8 family serine peptidase</fullName>
    </submittedName>
</protein>
<proteinExistence type="inferred from homology"/>
<dbReference type="PRINTS" id="PR00723">
    <property type="entry name" value="SUBTILISIN"/>
</dbReference>
<keyword evidence="2 5" id="KW-0645">Protease</keyword>
<feature type="active site" description="Charge relay system" evidence="5">
    <location>
        <position position="598"/>
    </location>
</feature>